<feature type="transmembrane region" description="Helical" evidence="6">
    <location>
        <begin position="132"/>
        <end position="150"/>
    </location>
</feature>
<evidence type="ECO:0000256" key="5">
    <source>
        <dbReference type="ARBA" id="ARBA00023136"/>
    </source>
</evidence>
<evidence type="ECO:0000256" key="2">
    <source>
        <dbReference type="ARBA" id="ARBA00007511"/>
    </source>
</evidence>
<organism evidence="7 8">
    <name type="scientific">Anaerosporomusa subterranea</name>
    <dbReference type="NCBI Taxonomy" id="1794912"/>
    <lineage>
        <taxon>Bacteria</taxon>
        <taxon>Bacillati</taxon>
        <taxon>Bacillota</taxon>
        <taxon>Negativicutes</taxon>
        <taxon>Acetonemataceae</taxon>
        <taxon>Anaerosporomusa</taxon>
    </lineage>
</organism>
<dbReference type="PANTHER" id="PTHR30238">
    <property type="entry name" value="MEMBRANE BOUND PREDICTED REDOX MODULATOR"/>
    <property type="match status" value="1"/>
</dbReference>
<proteinExistence type="inferred from homology"/>
<feature type="transmembrane region" description="Helical" evidence="6">
    <location>
        <begin position="43"/>
        <end position="64"/>
    </location>
</feature>
<feature type="transmembrane region" description="Helical" evidence="6">
    <location>
        <begin position="162"/>
        <end position="180"/>
    </location>
</feature>
<keyword evidence="5 6" id="KW-0472">Membrane</keyword>
<evidence type="ECO:0000313" key="8">
    <source>
        <dbReference type="Proteomes" id="UP000076268"/>
    </source>
</evidence>
<name>A0A154BM74_ANASB</name>
<dbReference type="RefSeq" id="WP_066245599.1">
    <property type="nucleotide sequence ID" value="NZ_LSGP01000026.1"/>
</dbReference>
<accession>A0A154BM74</accession>
<evidence type="ECO:0000256" key="3">
    <source>
        <dbReference type="ARBA" id="ARBA00022692"/>
    </source>
</evidence>
<dbReference type="OrthoDB" id="5295733at2"/>
<evidence type="ECO:0000256" key="4">
    <source>
        <dbReference type="ARBA" id="ARBA00022989"/>
    </source>
</evidence>
<evidence type="ECO:0000256" key="1">
    <source>
        <dbReference type="ARBA" id="ARBA00004141"/>
    </source>
</evidence>
<dbReference type="STRING" id="1794912.AXX12_15710"/>
<dbReference type="PANTHER" id="PTHR30238:SF4">
    <property type="entry name" value="SLL1022 PROTEIN"/>
    <property type="match status" value="1"/>
</dbReference>
<keyword evidence="8" id="KW-1185">Reference proteome</keyword>
<protein>
    <recommendedName>
        <fullName evidence="9">Tellurium resistance protein TerC</fullName>
    </recommendedName>
</protein>
<comment type="caution">
    <text evidence="7">The sequence shown here is derived from an EMBL/GenBank/DDBJ whole genome shotgun (WGS) entry which is preliminary data.</text>
</comment>
<dbReference type="AlphaFoldDB" id="A0A154BM74"/>
<sequence length="220" mass="23605">MLDAEFLAALLSIIAIDLVLAGDNAVVIALASRKLPGKLRTQAIYWGTFGAIIIRALMTLIAVWILRIPYLQALGGLLLIPVAVNLLKQETPSEHIDASSSFWGAIKTIIVADAIMGIDNVLAIAGASHGNMLLVILGLLVSVPIVIWGSKWISAWMVKYPVLIYVGAAILAWTAGTMVMNDNIIGTALLSLFNSADWLVPLLVTVFVLIAGKLQERVRI</sequence>
<reference evidence="7 8" key="1">
    <citation type="submission" date="2016-02" db="EMBL/GenBank/DDBJ databases">
        <title>Anaerosporomusa subterraneum gen. nov., sp. nov., a spore-forming obligate anaerobe isolated from saprolite.</title>
        <authorList>
            <person name="Choi J.K."/>
            <person name="Shah M."/>
            <person name="Yee N."/>
        </authorList>
    </citation>
    <scope>NUCLEOTIDE SEQUENCE [LARGE SCALE GENOMIC DNA]</scope>
    <source>
        <strain evidence="7 8">RU4</strain>
    </source>
</reference>
<feature type="transmembrane region" description="Helical" evidence="6">
    <location>
        <begin position="70"/>
        <end position="87"/>
    </location>
</feature>
<comment type="subcellular location">
    <subcellularLocation>
        <location evidence="1">Membrane</location>
        <topology evidence="1">Multi-pass membrane protein</topology>
    </subcellularLocation>
</comment>
<evidence type="ECO:0008006" key="9">
    <source>
        <dbReference type="Google" id="ProtNLM"/>
    </source>
</evidence>
<dbReference type="InterPro" id="IPR005496">
    <property type="entry name" value="Integral_membrane_TerC"/>
</dbReference>
<dbReference type="InterPro" id="IPR022301">
    <property type="entry name" value="Integral_membrane_YjbE"/>
</dbReference>
<dbReference type="Proteomes" id="UP000076268">
    <property type="component" value="Unassembled WGS sequence"/>
</dbReference>
<dbReference type="Pfam" id="PF03741">
    <property type="entry name" value="TerC"/>
    <property type="match status" value="1"/>
</dbReference>
<feature type="transmembrane region" description="Helical" evidence="6">
    <location>
        <begin position="192"/>
        <end position="212"/>
    </location>
</feature>
<keyword evidence="3 6" id="KW-0812">Transmembrane</keyword>
<feature type="transmembrane region" description="Helical" evidence="6">
    <location>
        <begin position="6"/>
        <end position="31"/>
    </location>
</feature>
<comment type="similarity">
    <text evidence="2">Belongs to the TerC family.</text>
</comment>
<dbReference type="EMBL" id="LSGP01000026">
    <property type="protein sequence ID" value="KYZ75022.1"/>
    <property type="molecule type" value="Genomic_DNA"/>
</dbReference>
<gene>
    <name evidence="7" type="ORF">AXX12_15710</name>
</gene>
<keyword evidence="4 6" id="KW-1133">Transmembrane helix</keyword>
<dbReference type="NCBIfam" id="TIGR03717">
    <property type="entry name" value="R_switched_YjbE"/>
    <property type="match status" value="1"/>
</dbReference>
<dbReference type="GO" id="GO:0016020">
    <property type="term" value="C:membrane"/>
    <property type="evidence" value="ECO:0007669"/>
    <property type="project" value="UniProtKB-SubCell"/>
</dbReference>
<evidence type="ECO:0000313" key="7">
    <source>
        <dbReference type="EMBL" id="KYZ75022.1"/>
    </source>
</evidence>
<evidence type="ECO:0000256" key="6">
    <source>
        <dbReference type="SAM" id="Phobius"/>
    </source>
</evidence>